<evidence type="ECO:0000313" key="2">
    <source>
        <dbReference type="EMBL" id="QQV76793.1"/>
    </source>
</evidence>
<name>A0A974NU22_9SPHN</name>
<organism evidence="2 3">
    <name type="scientific">Sphingomonas aliaeris</name>
    <dbReference type="NCBI Taxonomy" id="2759526"/>
    <lineage>
        <taxon>Bacteria</taxon>
        <taxon>Pseudomonadati</taxon>
        <taxon>Pseudomonadota</taxon>
        <taxon>Alphaproteobacteria</taxon>
        <taxon>Sphingomonadales</taxon>
        <taxon>Sphingomonadaceae</taxon>
        <taxon>Sphingomonas</taxon>
    </lineage>
</organism>
<gene>
    <name evidence="2" type="ORF">H5J25_15480</name>
</gene>
<dbReference type="KEGG" id="sari:H5J25_15480"/>
<dbReference type="GO" id="GO:0000155">
    <property type="term" value="F:phosphorelay sensor kinase activity"/>
    <property type="evidence" value="ECO:0007669"/>
    <property type="project" value="InterPro"/>
</dbReference>
<evidence type="ECO:0000313" key="3">
    <source>
        <dbReference type="Proteomes" id="UP000595894"/>
    </source>
</evidence>
<accession>A0A974NU22</accession>
<dbReference type="InterPro" id="IPR027417">
    <property type="entry name" value="P-loop_NTPase"/>
</dbReference>
<dbReference type="PROSITE" id="PS00675">
    <property type="entry name" value="SIGMA54_INTERACT_1"/>
    <property type="match status" value="1"/>
</dbReference>
<protein>
    <recommendedName>
        <fullName evidence="1">HPr kinase/phosphorylase C-terminal domain-containing protein</fullName>
    </recommendedName>
</protein>
<dbReference type="RefSeq" id="WP_202092589.1">
    <property type="nucleotide sequence ID" value="NZ_CP061035.1"/>
</dbReference>
<dbReference type="InterPro" id="IPR025662">
    <property type="entry name" value="Sigma_54_int_dom_ATP-bd_1"/>
</dbReference>
<dbReference type="InterPro" id="IPR011104">
    <property type="entry name" value="Hpr_kin/Pase_C"/>
</dbReference>
<sequence length="308" mass="33802">MFSYLISGLSVESDLTLPGLIALPDPPDAHDVRLHAGSVPQEMDGAVNIGPNWQIAPDRFTMTVPNIVRMLITDGRDMTYELLDGTSATDAAIFLSGTGFGILLHQRGRIVLHASAVRVQDQAVLFCGQSGAGKSTLAAALVEAGYDLVTDDFCGITMRDDGTPWVEPDGRQLKLWQNSIDRLALADRTTAPVRTHLEKFYVEPRTVISAPLPLAAVYILREARPPDPPGIERPNIVDGALLIRSNAYRPLMVERMDQQALYFHAAATIGQRSGVFTLTRAMDFERFPTVIGWLEDHWRTLGLLEQAA</sequence>
<dbReference type="EMBL" id="CP061035">
    <property type="protein sequence ID" value="QQV76793.1"/>
    <property type="molecule type" value="Genomic_DNA"/>
</dbReference>
<dbReference type="GO" id="GO:0006109">
    <property type="term" value="P:regulation of carbohydrate metabolic process"/>
    <property type="evidence" value="ECO:0007669"/>
    <property type="project" value="InterPro"/>
</dbReference>
<dbReference type="GO" id="GO:0005524">
    <property type="term" value="F:ATP binding"/>
    <property type="evidence" value="ECO:0007669"/>
    <property type="project" value="InterPro"/>
</dbReference>
<dbReference type="AlphaFoldDB" id="A0A974NU22"/>
<feature type="domain" description="HPr kinase/phosphorylase C-terminal" evidence="1">
    <location>
        <begin position="110"/>
        <end position="160"/>
    </location>
</feature>
<dbReference type="Gene3D" id="3.40.50.300">
    <property type="entry name" value="P-loop containing nucleotide triphosphate hydrolases"/>
    <property type="match status" value="1"/>
</dbReference>
<dbReference type="Pfam" id="PF07475">
    <property type="entry name" value="Hpr_kinase_C"/>
    <property type="match status" value="1"/>
</dbReference>
<reference evidence="3" key="1">
    <citation type="submission" date="2020-09" db="EMBL/GenBank/DDBJ databases">
        <title>Sphingomonas sp., a new species isolated from pork steak.</title>
        <authorList>
            <person name="Heidler von Heilborn D."/>
        </authorList>
    </citation>
    <scope>NUCLEOTIDE SEQUENCE [LARGE SCALE GENOMIC DNA]</scope>
</reference>
<dbReference type="Proteomes" id="UP000595894">
    <property type="component" value="Chromosome"/>
</dbReference>
<keyword evidence="3" id="KW-1185">Reference proteome</keyword>
<proteinExistence type="predicted"/>
<dbReference type="SUPFAM" id="SSF53795">
    <property type="entry name" value="PEP carboxykinase-like"/>
    <property type="match status" value="1"/>
</dbReference>
<evidence type="ECO:0000259" key="1">
    <source>
        <dbReference type="Pfam" id="PF07475"/>
    </source>
</evidence>